<evidence type="ECO:0000313" key="3">
    <source>
        <dbReference type="Proteomes" id="UP001049518"/>
    </source>
</evidence>
<accession>A0ABX8QWC9</accession>
<dbReference type="Proteomes" id="UP001049518">
    <property type="component" value="Chromosome"/>
</dbReference>
<keyword evidence="1" id="KW-0472">Membrane</keyword>
<protein>
    <recommendedName>
        <fullName evidence="4">Holin</fullName>
    </recommendedName>
</protein>
<dbReference type="RefSeq" id="WP_231335745.1">
    <property type="nucleotide sequence ID" value="NZ_CP059572.1"/>
</dbReference>
<feature type="transmembrane region" description="Helical" evidence="1">
    <location>
        <begin position="21"/>
        <end position="44"/>
    </location>
</feature>
<evidence type="ECO:0008006" key="4">
    <source>
        <dbReference type="Google" id="ProtNLM"/>
    </source>
</evidence>
<feature type="transmembrane region" description="Helical" evidence="1">
    <location>
        <begin position="56"/>
        <end position="73"/>
    </location>
</feature>
<name>A0ABX8QWC9_9ACTN</name>
<dbReference type="EMBL" id="CP059572">
    <property type="protein sequence ID" value="QXJ22489.1"/>
    <property type="molecule type" value="Genomic_DNA"/>
</dbReference>
<keyword evidence="3" id="KW-1185">Reference proteome</keyword>
<proteinExistence type="predicted"/>
<keyword evidence="1" id="KW-0812">Transmembrane</keyword>
<organism evidence="2 3">
    <name type="scientific">Actinomadura graeca</name>
    <dbReference type="NCBI Taxonomy" id="2750812"/>
    <lineage>
        <taxon>Bacteria</taxon>
        <taxon>Bacillati</taxon>
        <taxon>Actinomycetota</taxon>
        <taxon>Actinomycetes</taxon>
        <taxon>Streptosporangiales</taxon>
        <taxon>Thermomonosporaceae</taxon>
        <taxon>Actinomadura</taxon>
    </lineage>
</organism>
<keyword evidence="1" id="KW-1133">Transmembrane helix</keyword>
<evidence type="ECO:0000256" key="1">
    <source>
        <dbReference type="SAM" id="Phobius"/>
    </source>
</evidence>
<gene>
    <name evidence="2" type="ORF">AGRA3207_003493</name>
</gene>
<sequence>MPEPVETAPAPATEASMLGRFVALFTPVFVVAAGWFAGLVAQIVPGAHLDETQLTTFMIAAMTAALGSGWKWLQGWQQHERLVAEGKATPLKPATPK</sequence>
<evidence type="ECO:0000313" key="2">
    <source>
        <dbReference type="EMBL" id="QXJ22489.1"/>
    </source>
</evidence>
<reference evidence="2" key="1">
    <citation type="submission" date="2020-07" db="EMBL/GenBank/DDBJ databases">
        <authorList>
            <person name="Tarantini F.S."/>
            <person name="Hong K.W."/>
            <person name="Chan K.G."/>
        </authorList>
    </citation>
    <scope>NUCLEOTIDE SEQUENCE</scope>
    <source>
        <strain evidence="2">32-07</strain>
    </source>
</reference>